<comment type="caution">
    <text evidence="1">The sequence shown here is derived from an EMBL/GenBank/DDBJ whole genome shotgun (WGS) entry which is preliminary data.</text>
</comment>
<dbReference type="EMBL" id="BARV01025920">
    <property type="protein sequence ID" value="GAI35058.1"/>
    <property type="molecule type" value="Genomic_DNA"/>
</dbReference>
<sequence length="264" mass="28533">ILIAPPHNTWINYNPFFRARVSDAGGDDVRAKFGVDGYGEFWGGWVASGNISESSAQAIADGTYNWRALTQDEHGGTGPWSGYWTLRKDTIDPTVTSFTVDGHTSDFTVINDASFTINWTVSDSGGSNLSQVEVWRKTDGGAWAKVHTEGASGSSSSGSWANSVSCGHTYQYGFHVFDGAGNMGLEPSTITATNDCCTSHAYYQCYNDDVYWYDSCDNREELKQNCQATCFPGVLGNGCESGTYQCPAGSDICIGLQPCSPPQY</sequence>
<organism evidence="1">
    <name type="scientific">marine sediment metagenome</name>
    <dbReference type="NCBI Taxonomy" id="412755"/>
    <lineage>
        <taxon>unclassified sequences</taxon>
        <taxon>metagenomes</taxon>
        <taxon>ecological metagenomes</taxon>
    </lineage>
</organism>
<dbReference type="AlphaFoldDB" id="X1MUW5"/>
<evidence type="ECO:0000313" key="1">
    <source>
        <dbReference type="EMBL" id="GAI35058.1"/>
    </source>
</evidence>
<dbReference type="Gene3D" id="2.60.40.10">
    <property type="entry name" value="Immunoglobulins"/>
    <property type="match status" value="1"/>
</dbReference>
<name>X1MUW5_9ZZZZ</name>
<dbReference type="InterPro" id="IPR013783">
    <property type="entry name" value="Ig-like_fold"/>
</dbReference>
<gene>
    <name evidence="1" type="ORF">S06H3_41981</name>
</gene>
<protein>
    <recommendedName>
        <fullName evidence="2">Fibronectin type-III domain-containing protein</fullName>
    </recommendedName>
</protein>
<feature type="non-terminal residue" evidence="1">
    <location>
        <position position="1"/>
    </location>
</feature>
<accession>X1MUW5</accession>
<evidence type="ECO:0008006" key="2">
    <source>
        <dbReference type="Google" id="ProtNLM"/>
    </source>
</evidence>
<reference evidence="1" key="1">
    <citation type="journal article" date="2014" name="Front. Microbiol.">
        <title>High frequency of phylogenetically diverse reductive dehalogenase-homologous genes in deep subseafloor sedimentary metagenomes.</title>
        <authorList>
            <person name="Kawai M."/>
            <person name="Futagami T."/>
            <person name="Toyoda A."/>
            <person name="Takaki Y."/>
            <person name="Nishi S."/>
            <person name="Hori S."/>
            <person name="Arai W."/>
            <person name="Tsubouchi T."/>
            <person name="Morono Y."/>
            <person name="Uchiyama I."/>
            <person name="Ito T."/>
            <person name="Fujiyama A."/>
            <person name="Inagaki F."/>
            <person name="Takami H."/>
        </authorList>
    </citation>
    <scope>NUCLEOTIDE SEQUENCE</scope>
    <source>
        <strain evidence="1">Expedition CK06-06</strain>
    </source>
</reference>
<proteinExistence type="predicted"/>
<feature type="non-terminal residue" evidence="1">
    <location>
        <position position="264"/>
    </location>
</feature>